<dbReference type="PROSITE" id="PS50879">
    <property type="entry name" value="RNASE_H_1"/>
    <property type="match status" value="1"/>
</dbReference>
<dbReference type="AlphaFoldDB" id="A0AAF3EXQ6"/>
<protein>
    <recommendedName>
        <fullName evidence="2">RNase H type-1 domain-containing protein</fullName>
    </recommendedName>
</protein>
<dbReference type="CDD" id="cd06222">
    <property type="entry name" value="RNase_H_like"/>
    <property type="match status" value="1"/>
</dbReference>
<dbReference type="InterPro" id="IPR002156">
    <property type="entry name" value="RNaseH_domain"/>
</dbReference>
<keyword evidence="3" id="KW-1185">Reference proteome</keyword>
<sequence>MIRRFVAKLYSVFRSVRFIRNSREGSKRQAAGAGKDKPTNSSNNGSPRKFFENIMPSGCLNGSPKEHRLKDALRVFMSGSSSGQEIQPRDSREGSKRQAAGAGKDKPTNSSKEGSRRNFLEKQSGMFNESPKKDRLKDVLHVYTDASIDTDLKKTVAPSGIGAVVFTTVTSSNNRNRVQMQLSFNITNYGTGRNTDRAEIFAVTVILRYLLDKYRSREIIVKTDSEAVIRELETKDQQAGQLYKDAANLHDLGTHFTHGVTIMWIGNGEEQKNRQADFLARYAAGLRERLQKKEPRPKRGNKEFKIEHDANLTAESEIVYPYPDEPLIANLLQSDTFVTEIEAHRGPDITNIP</sequence>
<feature type="domain" description="RNase H type-1" evidence="2">
    <location>
        <begin position="136"/>
        <end position="285"/>
    </location>
</feature>
<dbReference type="InterPro" id="IPR012337">
    <property type="entry name" value="RNaseH-like_sf"/>
</dbReference>
<dbReference type="Gene3D" id="3.30.420.10">
    <property type="entry name" value="Ribonuclease H-like superfamily/Ribonuclease H"/>
    <property type="match status" value="1"/>
</dbReference>
<dbReference type="GO" id="GO:0004523">
    <property type="term" value="F:RNA-DNA hybrid ribonuclease activity"/>
    <property type="evidence" value="ECO:0007669"/>
    <property type="project" value="InterPro"/>
</dbReference>
<dbReference type="Proteomes" id="UP000887575">
    <property type="component" value="Unassembled WGS sequence"/>
</dbReference>
<feature type="region of interest" description="Disordered" evidence="1">
    <location>
        <begin position="23"/>
        <end position="65"/>
    </location>
</feature>
<dbReference type="GO" id="GO:0003676">
    <property type="term" value="F:nucleic acid binding"/>
    <property type="evidence" value="ECO:0007669"/>
    <property type="project" value="InterPro"/>
</dbReference>
<evidence type="ECO:0000259" key="2">
    <source>
        <dbReference type="PROSITE" id="PS50879"/>
    </source>
</evidence>
<dbReference type="InterPro" id="IPR044730">
    <property type="entry name" value="RNase_H-like_dom_plant"/>
</dbReference>
<feature type="compositionally biased region" description="Basic and acidic residues" evidence="1">
    <location>
        <begin position="103"/>
        <end position="120"/>
    </location>
</feature>
<organism evidence="3 4">
    <name type="scientific">Mesorhabditis belari</name>
    <dbReference type="NCBI Taxonomy" id="2138241"/>
    <lineage>
        <taxon>Eukaryota</taxon>
        <taxon>Metazoa</taxon>
        <taxon>Ecdysozoa</taxon>
        <taxon>Nematoda</taxon>
        <taxon>Chromadorea</taxon>
        <taxon>Rhabditida</taxon>
        <taxon>Rhabditina</taxon>
        <taxon>Rhabditomorpha</taxon>
        <taxon>Rhabditoidea</taxon>
        <taxon>Rhabditidae</taxon>
        <taxon>Mesorhabditinae</taxon>
        <taxon>Mesorhabditis</taxon>
    </lineage>
</organism>
<reference evidence="4" key="1">
    <citation type="submission" date="2024-02" db="UniProtKB">
        <authorList>
            <consortium name="WormBaseParasite"/>
        </authorList>
    </citation>
    <scope>IDENTIFICATION</scope>
</reference>
<dbReference type="InterPro" id="IPR036397">
    <property type="entry name" value="RNaseH_sf"/>
</dbReference>
<dbReference type="WBParaSite" id="MBELARI_LOCUS18996">
    <property type="protein sequence ID" value="MBELARI_LOCUS18996"/>
    <property type="gene ID" value="MBELARI_LOCUS18996"/>
</dbReference>
<dbReference type="SUPFAM" id="SSF53098">
    <property type="entry name" value="Ribonuclease H-like"/>
    <property type="match status" value="1"/>
</dbReference>
<feature type="region of interest" description="Disordered" evidence="1">
    <location>
        <begin position="78"/>
        <end position="132"/>
    </location>
</feature>
<evidence type="ECO:0000313" key="3">
    <source>
        <dbReference type="Proteomes" id="UP000887575"/>
    </source>
</evidence>
<evidence type="ECO:0000256" key="1">
    <source>
        <dbReference type="SAM" id="MobiDB-lite"/>
    </source>
</evidence>
<evidence type="ECO:0000313" key="4">
    <source>
        <dbReference type="WBParaSite" id="MBELARI_LOCUS18996"/>
    </source>
</evidence>
<proteinExistence type="predicted"/>
<name>A0AAF3EXQ6_9BILA</name>
<feature type="compositionally biased region" description="Basic and acidic residues" evidence="1">
    <location>
        <begin position="87"/>
        <end position="96"/>
    </location>
</feature>
<accession>A0AAF3EXQ6</accession>